<dbReference type="InterPro" id="IPR016181">
    <property type="entry name" value="Acyl_CoA_acyltransferase"/>
</dbReference>
<dbReference type="SUPFAM" id="SSF55729">
    <property type="entry name" value="Acyl-CoA N-acyltransferases (Nat)"/>
    <property type="match status" value="1"/>
</dbReference>
<sequence length="213" mass="24755">MNRKIVIRNEEKSDRCKVEQLTRRAFYNIYVPGCSEHYLVHIMRDHEDFIPQLDFVLELDGEIIGNIMYTKAKLTDENGFEKTILTFGPVCIAPEYQRKGYGKMLIRHSLDRAVKLGYDTVVIFGNPFNYVSCGFKSCKRYHIRMDGQYPTAMLVKELVPDVLDGRKWSYASSPVMTIDEKEAQAYDDSLEKMEKKVLPQQEAFFIMSHSSIQ</sequence>
<reference evidence="2" key="2">
    <citation type="journal article" date="2021" name="PeerJ">
        <title>Extensive microbial diversity within the chicken gut microbiome revealed by metagenomics and culture.</title>
        <authorList>
            <person name="Gilroy R."/>
            <person name="Ravi A."/>
            <person name="Getino M."/>
            <person name="Pursley I."/>
            <person name="Horton D.L."/>
            <person name="Alikhan N.F."/>
            <person name="Baker D."/>
            <person name="Gharbi K."/>
            <person name="Hall N."/>
            <person name="Watson M."/>
            <person name="Adriaenssens E.M."/>
            <person name="Foster-Nyarko E."/>
            <person name="Jarju S."/>
            <person name="Secka A."/>
            <person name="Antonio M."/>
            <person name="Oren A."/>
            <person name="Chaudhuri R.R."/>
            <person name="La Ragione R."/>
            <person name="Hildebrand F."/>
            <person name="Pallen M.J."/>
        </authorList>
    </citation>
    <scope>NUCLEOTIDE SEQUENCE</scope>
    <source>
        <strain evidence="2">CHK187-14744</strain>
    </source>
</reference>
<accession>A0A9D1HFF5</accession>
<dbReference type="EMBL" id="DVLT01000008">
    <property type="protein sequence ID" value="HIU01929.1"/>
    <property type="molecule type" value="Genomic_DNA"/>
</dbReference>
<dbReference type="PROSITE" id="PS51186">
    <property type="entry name" value="GNAT"/>
    <property type="match status" value="1"/>
</dbReference>
<feature type="domain" description="N-acetyltransferase" evidence="1">
    <location>
        <begin position="5"/>
        <end position="156"/>
    </location>
</feature>
<dbReference type="CDD" id="cd04301">
    <property type="entry name" value="NAT_SF"/>
    <property type="match status" value="1"/>
</dbReference>
<dbReference type="AlphaFoldDB" id="A0A9D1HFF5"/>
<dbReference type="Pfam" id="PF00583">
    <property type="entry name" value="Acetyltransf_1"/>
    <property type="match status" value="1"/>
</dbReference>
<gene>
    <name evidence="2" type="ORF">IAB63_01600</name>
</gene>
<evidence type="ECO:0000259" key="1">
    <source>
        <dbReference type="PROSITE" id="PS51186"/>
    </source>
</evidence>
<dbReference type="InterPro" id="IPR000182">
    <property type="entry name" value="GNAT_dom"/>
</dbReference>
<evidence type="ECO:0000313" key="3">
    <source>
        <dbReference type="Proteomes" id="UP000824164"/>
    </source>
</evidence>
<dbReference type="Gene3D" id="3.40.630.30">
    <property type="match status" value="1"/>
</dbReference>
<dbReference type="Proteomes" id="UP000824164">
    <property type="component" value="Unassembled WGS sequence"/>
</dbReference>
<reference evidence="2" key="1">
    <citation type="submission" date="2020-10" db="EMBL/GenBank/DDBJ databases">
        <authorList>
            <person name="Gilroy R."/>
        </authorList>
    </citation>
    <scope>NUCLEOTIDE SEQUENCE</scope>
    <source>
        <strain evidence="2">CHK187-14744</strain>
    </source>
</reference>
<evidence type="ECO:0000313" key="2">
    <source>
        <dbReference type="EMBL" id="HIU01929.1"/>
    </source>
</evidence>
<name>A0A9D1HFF5_9FIRM</name>
<protein>
    <submittedName>
        <fullName evidence="2">N-acetyltransferase</fullName>
    </submittedName>
</protein>
<dbReference type="GO" id="GO:0016747">
    <property type="term" value="F:acyltransferase activity, transferring groups other than amino-acyl groups"/>
    <property type="evidence" value="ECO:0007669"/>
    <property type="project" value="InterPro"/>
</dbReference>
<organism evidence="2 3">
    <name type="scientific">Candidatus Onthocola gallistercoris</name>
    <dbReference type="NCBI Taxonomy" id="2840876"/>
    <lineage>
        <taxon>Bacteria</taxon>
        <taxon>Bacillati</taxon>
        <taxon>Bacillota</taxon>
        <taxon>Bacilli</taxon>
        <taxon>Candidatus Onthocola</taxon>
    </lineage>
</organism>
<comment type="caution">
    <text evidence="2">The sequence shown here is derived from an EMBL/GenBank/DDBJ whole genome shotgun (WGS) entry which is preliminary data.</text>
</comment>
<proteinExistence type="predicted"/>